<evidence type="ECO:0000313" key="1">
    <source>
        <dbReference type="EMBL" id="KAJ1142823.1"/>
    </source>
</evidence>
<proteinExistence type="predicted"/>
<sequence length="64" mass="6900">GVDPFSGGVGASSSEIVSYLVMFVRDYGLWSPLLRGRFLPKAGFSPDRFFHAGILFASPECALC</sequence>
<name>A0AAV7QRS8_PLEWA</name>
<dbReference type="EMBL" id="JANPWB010000010">
    <property type="protein sequence ID" value="KAJ1142823.1"/>
    <property type="molecule type" value="Genomic_DNA"/>
</dbReference>
<protein>
    <submittedName>
        <fullName evidence="1">Uncharacterized protein</fullName>
    </submittedName>
</protein>
<organism evidence="1 2">
    <name type="scientific">Pleurodeles waltl</name>
    <name type="common">Iberian ribbed newt</name>
    <dbReference type="NCBI Taxonomy" id="8319"/>
    <lineage>
        <taxon>Eukaryota</taxon>
        <taxon>Metazoa</taxon>
        <taxon>Chordata</taxon>
        <taxon>Craniata</taxon>
        <taxon>Vertebrata</taxon>
        <taxon>Euteleostomi</taxon>
        <taxon>Amphibia</taxon>
        <taxon>Batrachia</taxon>
        <taxon>Caudata</taxon>
        <taxon>Salamandroidea</taxon>
        <taxon>Salamandridae</taxon>
        <taxon>Pleurodelinae</taxon>
        <taxon>Pleurodeles</taxon>
    </lineage>
</organism>
<reference evidence="1" key="1">
    <citation type="journal article" date="2022" name="bioRxiv">
        <title>Sequencing and chromosome-scale assembly of the giantPleurodeles waltlgenome.</title>
        <authorList>
            <person name="Brown T."/>
            <person name="Elewa A."/>
            <person name="Iarovenko S."/>
            <person name="Subramanian E."/>
            <person name="Araus A.J."/>
            <person name="Petzold A."/>
            <person name="Susuki M."/>
            <person name="Suzuki K.-i.T."/>
            <person name="Hayashi T."/>
            <person name="Toyoda A."/>
            <person name="Oliveira C."/>
            <person name="Osipova E."/>
            <person name="Leigh N.D."/>
            <person name="Simon A."/>
            <person name="Yun M.H."/>
        </authorList>
    </citation>
    <scope>NUCLEOTIDE SEQUENCE</scope>
    <source>
        <strain evidence="1">20211129_DDA</strain>
        <tissue evidence="1">Liver</tissue>
    </source>
</reference>
<gene>
    <name evidence="1" type="ORF">NDU88_009136</name>
</gene>
<dbReference type="Proteomes" id="UP001066276">
    <property type="component" value="Chromosome 6"/>
</dbReference>
<feature type="non-terminal residue" evidence="1">
    <location>
        <position position="1"/>
    </location>
</feature>
<keyword evidence="2" id="KW-1185">Reference proteome</keyword>
<dbReference type="AlphaFoldDB" id="A0AAV7QRS8"/>
<evidence type="ECO:0000313" key="2">
    <source>
        <dbReference type="Proteomes" id="UP001066276"/>
    </source>
</evidence>
<accession>A0AAV7QRS8</accession>
<comment type="caution">
    <text evidence="1">The sequence shown here is derived from an EMBL/GenBank/DDBJ whole genome shotgun (WGS) entry which is preliminary data.</text>
</comment>